<evidence type="ECO:0000256" key="1">
    <source>
        <dbReference type="SAM" id="SignalP"/>
    </source>
</evidence>
<dbReference type="eggNOG" id="ENOG502TGQ0">
    <property type="taxonomic scope" value="Eukaryota"/>
</dbReference>
<accession>G0M9G5</accession>
<evidence type="ECO:0000259" key="4">
    <source>
        <dbReference type="Pfam" id="PF24512"/>
    </source>
</evidence>
<feature type="domain" description="DUF7592" evidence="4">
    <location>
        <begin position="144"/>
        <end position="229"/>
    </location>
</feature>
<dbReference type="OMA" id="WADSRIE"/>
<evidence type="ECO:0000259" key="2">
    <source>
        <dbReference type="Pfam" id="PF02408"/>
    </source>
</evidence>
<keyword evidence="1" id="KW-0732">Signal</keyword>
<feature type="domain" description="DUF7591" evidence="3">
    <location>
        <begin position="246"/>
        <end position="352"/>
    </location>
</feature>
<dbReference type="InterPro" id="IPR056013">
    <property type="entry name" value="DUF7591"/>
</dbReference>
<gene>
    <name evidence="5" type="ORF">CAEBREN_03856</name>
</gene>
<sequence>MILTLLLALLLALTNATVPECNGTLTFNPPQNKSDVIWFPSNFTFRNPPLFPDNYVCELKINVPQGWFATFYLTVNTTGSSDGSAPVQIIDQMGRIEDVFSIQKWIFFVADYGKIKISTGKAKVEIGFDVQWMPYPSMESAIVKVEENDTRPVVFSRSGNIAVRISADTQVSATVTPPQYPLEDLQYFRGVMFFDGQSGNGTCLGTGLQLLNEKTQFVSSGKYMTIMFLRFPSPYSYVKILLQDYENTKGIVQFQGKNFAYMSEYVSFSLNASNGPVAVQTLSNYWEYSDVITSLEGTGILDVYQGRITKNGTNLITSYYAENCDRYMPQLFIGITKTYVLQSGHATLNISGDADKYFTPTSSFGRHGIIASGDYGTMSALQDVSVDIGGLSNKSSVFRYYIQSADLVPGVKLEIQRTQDGNRYTTTYDSSNLPYFNLFNELPGQSFYITYKSNGEANKGFLMNFEIVKSSVATKLIRVMMLTIINLFALH</sequence>
<evidence type="ECO:0000313" key="5">
    <source>
        <dbReference type="EMBL" id="EGT31088.1"/>
    </source>
</evidence>
<proteinExistence type="predicted"/>
<name>G0M9G5_CAEBE</name>
<dbReference type="Pfam" id="PF24511">
    <property type="entry name" value="DUF7591"/>
    <property type="match status" value="1"/>
</dbReference>
<keyword evidence="6" id="KW-1185">Reference proteome</keyword>
<feature type="chain" id="PRO_5003402982" evidence="1">
    <location>
        <begin position="17"/>
        <end position="491"/>
    </location>
</feature>
<dbReference type="PANTHER" id="PTHR47407">
    <property type="entry name" value="PROTEIN CBG15905-RELATED"/>
    <property type="match status" value="1"/>
</dbReference>
<evidence type="ECO:0000313" key="6">
    <source>
        <dbReference type="Proteomes" id="UP000008068"/>
    </source>
</evidence>
<protein>
    <submittedName>
        <fullName evidence="5">Uncharacterized protein</fullName>
    </submittedName>
</protein>
<feature type="signal peptide" evidence="1">
    <location>
        <begin position="1"/>
        <end position="16"/>
    </location>
</feature>
<organism evidence="6">
    <name type="scientific">Caenorhabditis brenneri</name>
    <name type="common">Nematode worm</name>
    <dbReference type="NCBI Taxonomy" id="135651"/>
    <lineage>
        <taxon>Eukaryota</taxon>
        <taxon>Metazoa</taxon>
        <taxon>Ecdysozoa</taxon>
        <taxon>Nematoda</taxon>
        <taxon>Chromadorea</taxon>
        <taxon>Rhabditida</taxon>
        <taxon>Rhabditina</taxon>
        <taxon>Rhabditomorpha</taxon>
        <taxon>Rhabditoidea</taxon>
        <taxon>Rhabditidae</taxon>
        <taxon>Peloderinae</taxon>
        <taxon>Caenorhabditis</taxon>
    </lineage>
</organism>
<dbReference type="PANTHER" id="PTHR47407:SF2">
    <property type="entry name" value="CUB-LIKE DOMAIN-CONTAINING PROTEIN-RELATED"/>
    <property type="match status" value="1"/>
</dbReference>
<dbReference type="Pfam" id="PF02408">
    <property type="entry name" value="CUB_2"/>
    <property type="match status" value="1"/>
</dbReference>
<dbReference type="InterPro" id="IPR056014">
    <property type="entry name" value="DUF7592"/>
</dbReference>
<dbReference type="InParanoid" id="G0M9G5"/>
<dbReference type="EMBL" id="GL379787">
    <property type="protein sequence ID" value="EGT31088.1"/>
    <property type="molecule type" value="Genomic_DNA"/>
</dbReference>
<dbReference type="InterPro" id="IPR003366">
    <property type="entry name" value="CUB-like_dom"/>
</dbReference>
<dbReference type="FunCoup" id="G0M9G5">
    <property type="interactions" value="1134"/>
</dbReference>
<dbReference type="AlphaFoldDB" id="G0M9G5"/>
<dbReference type="HOGENOM" id="CLU_025754_0_0_1"/>
<evidence type="ECO:0000259" key="3">
    <source>
        <dbReference type="Pfam" id="PF24511"/>
    </source>
</evidence>
<dbReference type="Pfam" id="PF24512">
    <property type="entry name" value="DUF7592"/>
    <property type="match status" value="1"/>
</dbReference>
<dbReference type="OrthoDB" id="5874661at2759"/>
<reference evidence="6" key="1">
    <citation type="submission" date="2011-07" db="EMBL/GenBank/DDBJ databases">
        <authorList>
            <consortium name="Caenorhabditis brenneri Sequencing and Analysis Consortium"/>
            <person name="Wilson R.K."/>
        </authorList>
    </citation>
    <scope>NUCLEOTIDE SEQUENCE [LARGE SCALE GENOMIC DNA]</scope>
    <source>
        <strain evidence="6">PB2801</strain>
    </source>
</reference>
<feature type="domain" description="CUB-like" evidence="2">
    <location>
        <begin position="19"/>
        <end position="136"/>
    </location>
</feature>
<dbReference type="Proteomes" id="UP000008068">
    <property type="component" value="Unassembled WGS sequence"/>
</dbReference>